<sequence>MASDTSHGTQSYFREDHDLRGVIDPEFLALGLGGTNMMAMLWSVACGRRAVGVEMRGEPSLGVHWNIREDMYHQFGLLDDMMMERYGPDGVPKRGDGSVFRLSDCFYHPDTIAGQISADEVVNSFETRMHVGGTIDHIEFIDDRYRDGEPNRTITVTPPVPVPRKPDPSLIRTDMAEVLDGPSTFQTAASELLRMWRRYLEKIEEMDLARGLAEPRVRLFLNHRVITEDGDGFIPGPDGRLRVRIEEVQEMDYRGRFVRTRAPGTEVVDIGVPELFVVAQGFYSSDAERLGFTQRDVEVDHQDGRGPVVAQADYLAGFCEVLVDGRLRRRIASEYDKDGNEYWVRQIAVGHENDPEVGWILVQVPDFETFDPIAEGLVPEDTDRTSPEFFAGYQQLLYECYIKHAAKVLELEPEDLAKVQMDYGPKLFSLVERIGEDARLAPNGVVAGDSFGNGHFLTSGGANCGVIGHSYRVLRFWQERDAGVPVAEAIRTLADGIKEDTLAWLAVSAGEFSQAAPINFGADRIRQIAEASGIDEDTRANTIDASRRFRHKLVTLDYSDWRRLFIRGGRLHTDTLPPLQDSHPDARSVLASAPAGASAHVPTSAHTSTSAQVPTSASEGK</sequence>
<accession>Q2UZD9</accession>
<protein>
    <submittedName>
        <fullName evidence="2">Putative efflux protein</fullName>
    </submittedName>
</protein>
<evidence type="ECO:0000256" key="1">
    <source>
        <dbReference type="SAM" id="MobiDB-lite"/>
    </source>
</evidence>
<dbReference type="EMBL" id="AJ845083">
    <property type="protein sequence ID" value="CAH60152.1"/>
    <property type="molecule type" value="Genomic_DNA"/>
</dbReference>
<name>Q2UZD9_9ACTN</name>
<dbReference type="AlphaFoldDB" id="Q2UZD9"/>
<feature type="region of interest" description="Disordered" evidence="1">
    <location>
        <begin position="574"/>
        <end position="621"/>
    </location>
</feature>
<organism evidence="2">
    <name type="scientific">Streptomyces tenjimariensis</name>
    <dbReference type="NCBI Taxonomy" id="29308"/>
    <lineage>
        <taxon>Bacteria</taxon>
        <taxon>Bacillati</taxon>
        <taxon>Actinomycetota</taxon>
        <taxon>Actinomycetes</taxon>
        <taxon>Kitasatosporales</taxon>
        <taxon>Streptomycetaceae</taxon>
        <taxon>Streptomyces</taxon>
    </lineage>
</organism>
<feature type="compositionally biased region" description="Polar residues" evidence="1">
    <location>
        <begin position="604"/>
        <end position="621"/>
    </location>
</feature>
<proteinExistence type="predicted"/>
<evidence type="ECO:0000313" key="2">
    <source>
        <dbReference type="EMBL" id="CAH60152.1"/>
    </source>
</evidence>
<gene>
    <name evidence="2" type="primary">istJ</name>
</gene>
<reference evidence="2" key="1">
    <citation type="submission" date="2005-02" db="EMBL/GenBank/DDBJ databases">
        <title>Comparison of the gene clusters for the biosynthesis of aminoglycoside antibiotics gentamicin (Micromonospora echinospora DSM 43036), fortimicin (Micromonospora olivasterospora DSM 43868), kanamycin (Streptomyces kanamyceticus DSM 40500) and istamycin (Streptomyces tenjimariensis ATCC 31603).</title>
        <authorList>
            <person name="Aboshanab K.M."/>
            <person name="Schmidt-Beissner H."/>
            <person name="Wehmeier U.F."/>
            <person name="Welzel K."/>
            <person name="Vente A."/>
            <person name="Piepersberg W."/>
        </authorList>
    </citation>
    <scope>NUCLEOTIDE SEQUENCE</scope>
    <source>
        <strain evidence="2">ATCC 31603</strain>
    </source>
</reference>